<protein>
    <submittedName>
        <fullName evidence="1">Uncharacterized protein</fullName>
    </submittedName>
</protein>
<proteinExistence type="predicted"/>
<evidence type="ECO:0000313" key="1">
    <source>
        <dbReference type="EMBL" id="EKC65531.1"/>
    </source>
</evidence>
<organism evidence="1">
    <name type="scientific">human gut metagenome</name>
    <dbReference type="NCBI Taxonomy" id="408170"/>
    <lineage>
        <taxon>unclassified sequences</taxon>
        <taxon>metagenomes</taxon>
        <taxon>organismal metagenomes</taxon>
    </lineage>
</organism>
<reference evidence="1" key="1">
    <citation type="journal article" date="2013" name="Environ. Microbiol.">
        <title>Microbiota from the distal guts of lean and obese adolescents exhibit partial functional redundancy besides clear differences in community structure.</title>
        <authorList>
            <person name="Ferrer M."/>
            <person name="Ruiz A."/>
            <person name="Lanza F."/>
            <person name="Haange S.B."/>
            <person name="Oberbach A."/>
            <person name="Till H."/>
            <person name="Bargiela R."/>
            <person name="Campoy C."/>
            <person name="Segura M.T."/>
            <person name="Richter M."/>
            <person name="von Bergen M."/>
            <person name="Seifert J."/>
            <person name="Suarez A."/>
        </authorList>
    </citation>
    <scope>NUCLEOTIDE SEQUENCE</scope>
</reference>
<dbReference type="InterPro" id="IPR013083">
    <property type="entry name" value="Znf_RING/FYVE/PHD"/>
</dbReference>
<sequence>MYIVSKDDTQTPFLCIVNLKTETTMGTAYKIRCKHCGAQFDHYMQPGYGILPACVGCGEYVETETAIRCPACRRRLNNTQEEFNEQIEVTYQWD</sequence>
<accession>K1U254</accession>
<dbReference type="Gene3D" id="3.30.40.10">
    <property type="entry name" value="Zinc/RING finger domain, C3HC4 (zinc finger)"/>
    <property type="match status" value="1"/>
</dbReference>
<gene>
    <name evidence="1" type="ORF">LEA_10277</name>
</gene>
<dbReference type="EMBL" id="AJWY01006910">
    <property type="protein sequence ID" value="EKC65531.1"/>
    <property type="molecule type" value="Genomic_DNA"/>
</dbReference>
<name>K1U254_9ZZZZ</name>
<dbReference type="AlphaFoldDB" id="K1U254"/>
<comment type="caution">
    <text evidence="1">The sequence shown here is derived from an EMBL/GenBank/DDBJ whole genome shotgun (WGS) entry which is preliminary data.</text>
</comment>